<dbReference type="InterPro" id="IPR043779">
    <property type="entry name" value="DUF5721"/>
</dbReference>
<accession>A0A1M6Q5J8</accession>
<dbReference type="Proteomes" id="UP000183975">
    <property type="component" value="Unassembled WGS sequence"/>
</dbReference>
<dbReference type="EMBL" id="FRAH01000017">
    <property type="protein sequence ID" value="SHK15461.1"/>
    <property type="molecule type" value="Genomic_DNA"/>
</dbReference>
<name>A0A1M6Q5J8_9FIRM</name>
<reference evidence="1 2" key="1">
    <citation type="submission" date="2016-11" db="EMBL/GenBank/DDBJ databases">
        <authorList>
            <person name="Jaros S."/>
            <person name="Januszkiewicz K."/>
            <person name="Wedrychowicz H."/>
        </authorList>
    </citation>
    <scope>NUCLEOTIDE SEQUENCE [LARGE SCALE GENOMIC DNA]</scope>
    <source>
        <strain evidence="1 2">DSM 14214</strain>
    </source>
</reference>
<protein>
    <submittedName>
        <fullName evidence="1">Uncharacterized protein</fullName>
    </submittedName>
</protein>
<dbReference type="Pfam" id="PF18988">
    <property type="entry name" value="DUF5721"/>
    <property type="match status" value="1"/>
</dbReference>
<dbReference type="OrthoDB" id="9787986at2"/>
<evidence type="ECO:0000313" key="2">
    <source>
        <dbReference type="Proteomes" id="UP000183975"/>
    </source>
</evidence>
<gene>
    <name evidence="1" type="ORF">SAMN02745138_01247</name>
</gene>
<proteinExistence type="predicted"/>
<organism evidence="1 2">
    <name type="scientific">Anaerotignum lactatifermentans DSM 14214</name>
    <dbReference type="NCBI Taxonomy" id="1121323"/>
    <lineage>
        <taxon>Bacteria</taxon>
        <taxon>Bacillati</taxon>
        <taxon>Bacillota</taxon>
        <taxon>Clostridia</taxon>
        <taxon>Lachnospirales</taxon>
        <taxon>Anaerotignaceae</taxon>
        <taxon>Anaerotignum</taxon>
    </lineage>
</organism>
<dbReference type="RefSeq" id="WP_072850174.1">
    <property type="nucleotide sequence ID" value="NZ_FRAH01000017.1"/>
</dbReference>
<evidence type="ECO:0000313" key="1">
    <source>
        <dbReference type="EMBL" id="SHK15461.1"/>
    </source>
</evidence>
<sequence>MLAFTIPDTRHFMALLLKGDAFDDFAFRRGEISAFAYVSIDGKRDLDYYDETVTEPWCSWSEIKSLVFQAVKGKKTPKNMKLVLSLSQEKTASFPNTKALFWNLLFREDTLLCTLSAAQESFSLDKTHEAQWESWVLDFCQSHGIAIQKEN</sequence>
<dbReference type="AlphaFoldDB" id="A0A1M6Q5J8"/>
<keyword evidence="2" id="KW-1185">Reference proteome</keyword>